<dbReference type="Proteomes" id="UP000008037">
    <property type="component" value="Chromosome"/>
</dbReference>
<organism evidence="10 11">
    <name type="scientific">Nitrososphaera gargensis (strain Ga9.2)</name>
    <dbReference type="NCBI Taxonomy" id="1237085"/>
    <lineage>
        <taxon>Archaea</taxon>
        <taxon>Nitrososphaerota</taxon>
        <taxon>Nitrososphaeria</taxon>
        <taxon>Nitrososphaerales</taxon>
        <taxon>Nitrososphaeraceae</taxon>
        <taxon>Nitrososphaera</taxon>
    </lineage>
</organism>
<evidence type="ECO:0000313" key="11">
    <source>
        <dbReference type="Proteomes" id="UP000008037"/>
    </source>
</evidence>
<evidence type="ECO:0000259" key="9">
    <source>
        <dbReference type="Pfam" id="PF13847"/>
    </source>
</evidence>
<dbReference type="GO" id="GO:0030791">
    <property type="term" value="F:arsenite methyltransferase activity"/>
    <property type="evidence" value="ECO:0007669"/>
    <property type="project" value="UniProtKB-EC"/>
</dbReference>
<evidence type="ECO:0000256" key="8">
    <source>
        <dbReference type="ARBA" id="ARBA00048428"/>
    </source>
</evidence>
<dbReference type="OrthoDB" id="57427at2157"/>
<dbReference type="PANTHER" id="PTHR43675:SF8">
    <property type="entry name" value="ARSENITE METHYLTRANSFERASE"/>
    <property type="match status" value="1"/>
</dbReference>
<evidence type="ECO:0000256" key="5">
    <source>
        <dbReference type="ARBA" id="ARBA00034545"/>
    </source>
</evidence>
<name>K0IP47_NITGG</name>
<evidence type="ECO:0000256" key="1">
    <source>
        <dbReference type="ARBA" id="ARBA00022679"/>
    </source>
</evidence>
<dbReference type="NCBIfam" id="NF008823">
    <property type="entry name" value="PRK11873.1"/>
    <property type="match status" value="1"/>
</dbReference>
<dbReference type="BioCyc" id="CNIT1237085:G1324-3582-MONOMER"/>
<comment type="similarity">
    <text evidence="3">Belongs to the methyltransferase superfamily. Arsenite methyltransferase family.</text>
</comment>
<evidence type="ECO:0000256" key="3">
    <source>
        <dbReference type="ARBA" id="ARBA00034487"/>
    </source>
</evidence>
<feature type="domain" description="Methyltransferase" evidence="9">
    <location>
        <begin position="78"/>
        <end position="214"/>
    </location>
</feature>
<dbReference type="GeneID" id="13797392"/>
<dbReference type="STRING" id="1237085.Ngar_c35810"/>
<comment type="catalytic activity">
    <reaction evidence="6">
        <text>arsenic triglutathione + [thioredoxin]-dithiol + S-adenosyl-L-methionine + 2 H2O = methylarsonous acid + [thioredoxin]-disulfide + 3 glutathione + S-adenosyl-L-homocysteine + H(+)</text>
        <dbReference type="Rhea" id="RHEA:69460"/>
        <dbReference type="Rhea" id="RHEA-COMP:10698"/>
        <dbReference type="Rhea" id="RHEA-COMP:10700"/>
        <dbReference type="ChEBI" id="CHEBI:15377"/>
        <dbReference type="ChEBI" id="CHEBI:15378"/>
        <dbReference type="ChEBI" id="CHEBI:17826"/>
        <dbReference type="ChEBI" id="CHEBI:29950"/>
        <dbReference type="ChEBI" id="CHEBI:50058"/>
        <dbReference type="ChEBI" id="CHEBI:57856"/>
        <dbReference type="ChEBI" id="CHEBI:57925"/>
        <dbReference type="ChEBI" id="CHEBI:59789"/>
        <dbReference type="ChEBI" id="CHEBI:183640"/>
        <dbReference type="EC" id="2.1.1.137"/>
    </reaction>
</comment>
<evidence type="ECO:0000256" key="6">
    <source>
        <dbReference type="ARBA" id="ARBA00047941"/>
    </source>
</evidence>
<evidence type="ECO:0000256" key="2">
    <source>
        <dbReference type="ARBA" id="ARBA00022691"/>
    </source>
</evidence>
<dbReference type="Pfam" id="PF13847">
    <property type="entry name" value="Methyltransf_31"/>
    <property type="match status" value="1"/>
</dbReference>
<comment type="catalytic activity">
    <reaction evidence="8">
        <text>arsenic triglutathione + 3 [thioredoxin]-dithiol + 3 S-adenosyl-L-methionine = trimethylarsine + 3 [thioredoxin]-disulfide + 3 glutathione + 3 S-adenosyl-L-homocysteine + 3 H(+)</text>
        <dbReference type="Rhea" id="RHEA:69432"/>
        <dbReference type="Rhea" id="RHEA-COMP:10698"/>
        <dbReference type="Rhea" id="RHEA-COMP:10700"/>
        <dbReference type="ChEBI" id="CHEBI:15378"/>
        <dbReference type="ChEBI" id="CHEBI:27130"/>
        <dbReference type="ChEBI" id="CHEBI:29950"/>
        <dbReference type="ChEBI" id="CHEBI:50058"/>
        <dbReference type="ChEBI" id="CHEBI:57856"/>
        <dbReference type="ChEBI" id="CHEBI:57925"/>
        <dbReference type="ChEBI" id="CHEBI:59789"/>
        <dbReference type="ChEBI" id="CHEBI:183640"/>
        <dbReference type="EC" id="2.1.1.137"/>
    </reaction>
</comment>
<dbReference type="GO" id="GO:0032259">
    <property type="term" value="P:methylation"/>
    <property type="evidence" value="ECO:0007669"/>
    <property type="project" value="UniProtKB-KW"/>
</dbReference>
<dbReference type="InterPro" id="IPR025714">
    <property type="entry name" value="Methyltranfer_dom"/>
</dbReference>
<dbReference type="InterPro" id="IPR026669">
    <property type="entry name" value="Arsenite_MeTrfase-like"/>
</dbReference>
<evidence type="ECO:0000256" key="7">
    <source>
        <dbReference type="ARBA" id="ARBA00047943"/>
    </source>
</evidence>
<dbReference type="InterPro" id="IPR029063">
    <property type="entry name" value="SAM-dependent_MTases_sf"/>
</dbReference>
<reference evidence="10 11" key="1">
    <citation type="journal article" date="2012" name="Environ. Microbiol.">
        <title>The genome of the ammonia-oxidizing Candidatus Nitrososphaera gargensis: insights into metabolic versatility and environmental adaptations.</title>
        <authorList>
            <person name="Spang A."/>
            <person name="Poehlein A."/>
            <person name="Offre P."/>
            <person name="Zumbragel S."/>
            <person name="Haider S."/>
            <person name="Rychlik N."/>
            <person name="Nowka B."/>
            <person name="Schmeisser C."/>
            <person name="Lebedeva E.V."/>
            <person name="Rattei T."/>
            <person name="Bohm C."/>
            <person name="Schmid M."/>
            <person name="Galushko A."/>
            <person name="Hatzenpichler R."/>
            <person name="Weinmaier T."/>
            <person name="Daniel R."/>
            <person name="Schleper C."/>
            <person name="Spieck E."/>
            <person name="Streit W."/>
            <person name="Wagner M."/>
        </authorList>
    </citation>
    <scope>NUCLEOTIDE SEQUENCE [LARGE SCALE GENOMIC DNA]</scope>
    <source>
        <strain evidence="11">Ga9.2</strain>
    </source>
</reference>
<sequence length="254" mass="27095">MEKRRQQNIKQTIRRNYGKIALEQSGEGACCAPGCCSGPSPAKAAADVGYDTGELESVPKASIIGAGCGAPVKFANLQKGKVVVDLGSGAGIDVFLSANKVGGSGRVIGIDMTDEMLERARRNAKENGYANVEFRKGDIEERIPVDGGSADVVISNCVINLTTDKVRTFKEIHRILKDGGRMVISDLVADRKAGSINLERWSSCIDGAMAKDDYVANIKKAGFKDASILEEREFMGGELIGGRKITSLVVRAVK</sequence>
<keyword evidence="11" id="KW-1185">Reference proteome</keyword>
<proteinExistence type="inferred from homology"/>
<dbReference type="Gene3D" id="3.40.50.150">
    <property type="entry name" value="Vaccinia Virus protein VP39"/>
    <property type="match status" value="1"/>
</dbReference>
<dbReference type="AlphaFoldDB" id="K0IP47"/>
<dbReference type="SUPFAM" id="SSF53335">
    <property type="entry name" value="S-adenosyl-L-methionine-dependent methyltransferases"/>
    <property type="match status" value="1"/>
</dbReference>
<dbReference type="KEGG" id="nga:Ngar_c35810"/>
<comment type="catalytic activity">
    <reaction evidence="7">
        <text>arsenic triglutathione + 2 [thioredoxin]-dithiol + 2 S-adenosyl-L-methionine + H2O = dimethylarsinous acid + 2 [thioredoxin]-disulfide + 3 glutathione + 2 S-adenosyl-L-homocysteine + 2 H(+)</text>
        <dbReference type="Rhea" id="RHEA:69464"/>
        <dbReference type="Rhea" id="RHEA-COMP:10698"/>
        <dbReference type="Rhea" id="RHEA-COMP:10700"/>
        <dbReference type="ChEBI" id="CHEBI:15377"/>
        <dbReference type="ChEBI" id="CHEBI:15378"/>
        <dbReference type="ChEBI" id="CHEBI:23808"/>
        <dbReference type="ChEBI" id="CHEBI:29950"/>
        <dbReference type="ChEBI" id="CHEBI:50058"/>
        <dbReference type="ChEBI" id="CHEBI:57856"/>
        <dbReference type="ChEBI" id="CHEBI:57925"/>
        <dbReference type="ChEBI" id="CHEBI:59789"/>
        <dbReference type="ChEBI" id="CHEBI:183640"/>
        <dbReference type="EC" id="2.1.1.137"/>
    </reaction>
</comment>
<keyword evidence="10" id="KW-0489">Methyltransferase</keyword>
<evidence type="ECO:0000313" key="10">
    <source>
        <dbReference type="EMBL" id="AFU60494.1"/>
    </source>
</evidence>
<dbReference type="PANTHER" id="PTHR43675">
    <property type="entry name" value="ARSENITE METHYLTRANSFERASE"/>
    <property type="match status" value="1"/>
</dbReference>
<dbReference type="CDD" id="cd02440">
    <property type="entry name" value="AdoMet_MTases"/>
    <property type="match status" value="1"/>
</dbReference>
<keyword evidence="1 10" id="KW-0808">Transferase</keyword>
<dbReference type="EC" id="2.1.1.137" evidence="4"/>
<gene>
    <name evidence="10" type="ordered locus">Ngar_c35810</name>
</gene>
<dbReference type="EMBL" id="CP002408">
    <property type="protein sequence ID" value="AFU60494.1"/>
    <property type="molecule type" value="Genomic_DNA"/>
</dbReference>
<protein>
    <recommendedName>
        <fullName evidence="5">Arsenite methyltransferase</fullName>
        <ecNumber evidence="4">2.1.1.137</ecNumber>
    </recommendedName>
</protein>
<keyword evidence="2" id="KW-0949">S-adenosyl-L-methionine</keyword>
<dbReference type="RefSeq" id="WP_015021026.1">
    <property type="nucleotide sequence ID" value="NC_018719.1"/>
</dbReference>
<dbReference type="PATRIC" id="fig|1237085.11.peg.3588"/>
<evidence type="ECO:0000256" key="4">
    <source>
        <dbReference type="ARBA" id="ARBA00034521"/>
    </source>
</evidence>
<dbReference type="HOGENOM" id="CLU_052868_1_1_2"/>
<dbReference type="InParanoid" id="K0IP47"/>
<accession>K0IP47</accession>